<dbReference type="Proteomes" id="UP000051952">
    <property type="component" value="Unassembled WGS sequence"/>
</dbReference>
<dbReference type="AlphaFoldDB" id="A0A0S4JKT6"/>
<feature type="transmembrane region" description="Helical" evidence="1">
    <location>
        <begin position="21"/>
        <end position="40"/>
    </location>
</feature>
<protein>
    <submittedName>
        <fullName evidence="2">Uncharacterized protein</fullName>
    </submittedName>
</protein>
<name>A0A0S4JKT6_BODSA</name>
<organism evidence="2 3">
    <name type="scientific">Bodo saltans</name>
    <name type="common">Flagellated protozoan</name>
    <dbReference type="NCBI Taxonomy" id="75058"/>
    <lineage>
        <taxon>Eukaryota</taxon>
        <taxon>Discoba</taxon>
        <taxon>Euglenozoa</taxon>
        <taxon>Kinetoplastea</taxon>
        <taxon>Metakinetoplastina</taxon>
        <taxon>Eubodonida</taxon>
        <taxon>Bodonidae</taxon>
        <taxon>Bodo</taxon>
    </lineage>
</organism>
<dbReference type="VEuPathDB" id="TriTrypDB:BSAL_35835c"/>
<keyword evidence="3" id="KW-1185">Reference proteome</keyword>
<evidence type="ECO:0000313" key="2">
    <source>
        <dbReference type="EMBL" id="CUG92163.1"/>
    </source>
</evidence>
<keyword evidence="1" id="KW-0472">Membrane</keyword>
<sequence length="1006" mass="111963">MSLLHTRMGAFKKKGSRPRIIVLYCVAASLLALISLLLYLRPLRASSDDNVGQLSFLPTTCASYEQAVLPPEIFCVYDSPDQVHPAWSNTLSLTEAPWKTEEQRINISPHCQAPVTLLRIPNVTIFHRTFRQTHGRCMGIIELSGRPIPVIVMRGGAKGDPSNHTDDSANQLCLLECLRHFCCVGFSVEEHQGDELEHRERGDSKTATKLSCHIYRCFYHDVPSSQKAVQHVSVRRHLLLHPAHDIRNQQRDVGSPLFLVKHRKVHPIFMNPLPPPGPPRMQQCSKNGSNCTITTASAENTALLSLRITAPFGSIIYVQEGEESERNNNYSSNAATRRTVVTIKIGVFQGLTLASTEVVNVRSVTIEVQLTSSKSSPRTPPLVLCATNVTMVNNVAELRLPRDVLLLLDSYAGSLITIIAAATSIAAAVEVRPTSGVYSIHRRATLRELTTVGVASNDVDNRCQDGSGGVTTLHLKSSECCIGNLIAAHHTVRGMKLSRSIAGGVASDALAIGVMVVLRLANTSQRCWKLVEGYYSQYGNNGRAPFTHLILQRRCSKTDEDDGANSDGNAALQFVFEEHRSDGPMAYGSHKNEEPLRIPLHRIWQLCSWDAERRDKEEQRTSALQLSMLFDPNASAGSSDAAAVPLLISITAHRCVPCILDLLDNIAVFASPAIVVLHINPDLWVPTSEEVRVLTTIRPQWSSGARILAVHVNGHSLAHEVSLFLDFAHYSNVAFMRDYHPREQWSHVLFVQQNERFVKRGVVDYIRQFDASLPVPTQAGGITFGHFSEFPQRVFVTVDDMFHVARHVPFDRSFDSIFEETSTLPLMRRLTGKHDDSSMSYPTSPILVEGSYFSHALAMEVALAAGFVPRRPPPSREEFEREQCPSEIVSEYSLSMVLREVCKRPHRTRCGERVSVLMWSDTFRELMSRRGELLPSNEKEDEKDPRIRYGVTAADVRRARCSPIGPPFAMKRFRENSAADVFVKAVASNSTRANLDRDAAEDCEHD</sequence>
<accession>A0A0S4JKT6</accession>
<evidence type="ECO:0000313" key="3">
    <source>
        <dbReference type="Proteomes" id="UP000051952"/>
    </source>
</evidence>
<proteinExistence type="predicted"/>
<gene>
    <name evidence="2" type="ORF">BSAL_35835c</name>
</gene>
<keyword evidence="1" id="KW-1133">Transmembrane helix</keyword>
<evidence type="ECO:0000256" key="1">
    <source>
        <dbReference type="SAM" id="Phobius"/>
    </source>
</evidence>
<dbReference type="EMBL" id="CYKH01002012">
    <property type="protein sequence ID" value="CUG92163.1"/>
    <property type="molecule type" value="Genomic_DNA"/>
</dbReference>
<reference evidence="3" key="1">
    <citation type="submission" date="2015-09" db="EMBL/GenBank/DDBJ databases">
        <authorList>
            <consortium name="Pathogen Informatics"/>
        </authorList>
    </citation>
    <scope>NUCLEOTIDE SEQUENCE [LARGE SCALE GENOMIC DNA]</scope>
    <source>
        <strain evidence="3">Lake Konstanz</strain>
    </source>
</reference>
<keyword evidence="1" id="KW-0812">Transmembrane</keyword>